<accession>A0A1I0DUE2</accession>
<dbReference type="PROSITE" id="PS51352">
    <property type="entry name" value="THIOREDOXIN_2"/>
    <property type="match status" value="1"/>
</dbReference>
<evidence type="ECO:0000259" key="5">
    <source>
        <dbReference type="PROSITE" id="PS51352"/>
    </source>
</evidence>
<proteinExistence type="predicted"/>
<dbReference type="Proteomes" id="UP000198697">
    <property type="component" value="Unassembled WGS sequence"/>
</dbReference>
<dbReference type="AlphaFoldDB" id="A0A1I0DUE2"/>
<dbReference type="PROSITE" id="PS00194">
    <property type="entry name" value="THIOREDOXIN_1"/>
    <property type="match status" value="1"/>
</dbReference>
<keyword evidence="3" id="KW-1015">Disulfide bond</keyword>
<dbReference type="OrthoDB" id="6399635at2"/>
<evidence type="ECO:0000256" key="4">
    <source>
        <dbReference type="ARBA" id="ARBA00023284"/>
    </source>
</evidence>
<name>A0A1I0DUE2_9BACT</name>
<organism evidence="6 7">
    <name type="scientific">Hymenobacter actinosclerus</name>
    <dbReference type="NCBI Taxonomy" id="82805"/>
    <lineage>
        <taxon>Bacteria</taxon>
        <taxon>Pseudomonadati</taxon>
        <taxon>Bacteroidota</taxon>
        <taxon>Cytophagia</taxon>
        <taxon>Cytophagales</taxon>
        <taxon>Hymenobacteraceae</taxon>
        <taxon>Hymenobacter</taxon>
    </lineage>
</organism>
<dbReference type="Gene3D" id="3.40.30.10">
    <property type="entry name" value="Glutaredoxin"/>
    <property type="match status" value="1"/>
</dbReference>
<keyword evidence="6" id="KW-0413">Isomerase</keyword>
<evidence type="ECO:0000256" key="2">
    <source>
        <dbReference type="ARBA" id="ARBA00022748"/>
    </source>
</evidence>
<feature type="domain" description="Thioredoxin" evidence="5">
    <location>
        <begin position="40"/>
        <end position="181"/>
    </location>
</feature>
<dbReference type="STRING" id="82805.SAMN04487998_1564"/>
<dbReference type="CDD" id="cd02966">
    <property type="entry name" value="TlpA_like_family"/>
    <property type="match status" value="1"/>
</dbReference>
<dbReference type="InterPro" id="IPR036249">
    <property type="entry name" value="Thioredoxin-like_sf"/>
</dbReference>
<dbReference type="GO" id="GO:0017004">
    <property type="term" value="P:cytochrome complex assembly"/>
    <property type="evidence" value="ECO:0007669"/>
    <property type="project" value="UniProtKB-KW"/>
</dbReference>
<dbReference type="InterPro" id="IPR013766">
    <property type="entry name" value="Thioredoxin_domain"/>
</dbReference>
<protein>
    <submittedName>
        <fullName evidence="6">Thiol-disulfide isomerase or thioredoxin</fullName>
    </submittedName>
</protein>
<evidence type="ECO:0000313" key="6">
    <source>
        <dbReference type="EMBL" id="SET36084.1"/>
    </source>
</evidence>
<dbReference type="GO" id="GO:0016853">
    <property type="term" value="F:isomerase activity"/>
    <property type="evidence" value="ECO:0007669"/>
    <property type="project" value="UniProtKB-KW"/>
</dbReference>
<keyword evidence="7" id="KW-1185">Reference proteome</keyword>
<dbReference type="InterPro" id="IPR050553">
    <property type="entry name" value="Thioredoxin_ResA/DsbE_sf"/>
</dbReference>
<keyword evidence="4" id="KW-0676">Redox-active center</keyword>
<dbReference type="InterPro" id="IPR017937">
    <property type="entry name" value="Thioredoxin_CS"/>
</dbReference>
<evidence type="ECO:0000256" key="3">
    <source>
        <dbReference type="ARBA" id="ARBA00023157"/>
    </source>
</evidence>
<dbReference type="Pfam" id="PF08534">
    <property type="entry name" value="Redoxin"/>
    <property type="match status" value="1"/>
</dbReference>
<sequence length="183" mass="19423">MTRQALLNWLPLGALLLLSFTRLPPVGSGVVGAASASPIGPAGSHAAVGGLQLVAADGRPLDLNKFRGKAVFVNLWATWCAPCRAELPGIEALAARVDTSKIAFVLISLDQNPAKALKFGQRHGLRLPVYFPAAPLPPPFNSPIIPTTIILSPDGRVAARYEGQVDYDTPEFRQALARLAAQR</sequence>
<keyword evidence="2" id="KW-0201">Cytochrome c-type biogenesis</keyword>
<reference evidence="7" key="1">
    <citation type="submission" date="2016-10" db="EMBL/GenBank/DDBJ databases">
        <authorList>
            <person name="Varghese N."/>
            <person name="Submissions S."/>
        </authorList>
    </citation>
    <scope>NUCLEOTIDE SEQUENCE [LARGE SCALE GENOMIC DNA]</scope>
    <source>
        <strain evidence="7">DSM 15310</strain>
    </source>
</reference>
<dbReference type="RefSeq" id="WP_092770127.1">
    <property type="nucleotide sequence ID" value="NZ_FOHS01000002.1"/>
</dbReference>
<dbReference type="GO" id="GO:0016491">
    <property type="term" value="F:oxidoreductase activity"/>
    <property type="evidence" value="ECO:0007669"/>
    <property type="project" value="InterPro"/>
</dbReference>
<dbReference type="PANTHER" id="PTHR42852:SF6">
    <property type="entry name" value="THIOL:DISULFIDE INTERCHANGE PROTEIN DSBE"/>
    <property type="match status" value="1"/>
</dbReference>
<dbReference type="GO" id="GO:0030313">
    <property type="term" value="C:cell envelope"/>
    <property type="evidence" value="ECO:0007669"/>
    <property type="project" value="UniProtKB-SubCell"/>
</dbReference>
<dbReference type="EMBL" id="FOHS01000002">
    <property type="protein sequence ID" value="SET36084.1"/>
    <property type="molecule type" value="Genomic_DNA"/>
</dbReference>
<evidence type="ECO:0000313" key="7">
    <source>
        <dbReference type="Proteomes" id="UP000198697"/>
    </source>
</evidence>
<gene>
    <name evidence="6" type="ORF">SAMN04487998_1564</name>
</gene>
<dbReference type="SUPFAM" id="SSF52833">
    <property type="entry name" value="Thioredoxin-like"/>
    <property type="match status" value="1"/>
</dbReference>
<dbReference type="PANTHER" id="PTHR42852">
    <property type="entry name" value="THIOL:DISULFIDE INTERCHANGE PROTEIN DSBE"/>
    <property type="match status" value="1"/>
</dbReference>
<comment type="subcellular location">
    <subcellularLocation>
        <location evidence="1">Cell envelope</location>
    </subcellularLocation>
</comment>
<evidence type="ECO:0000256" key="1">
    <source>
        <dbReference type="ARBA" id="ARBA00004196"/>
    </source>
</evidence>
<dbReference type="InterPro" id="IPR013740">
    <property type="entry name" value="Redoxin"/>
</dbReference>